<feature type="signal peptide" evidence="3">
    <location>
        <begin position="1"/>
        <end position="44"/>
    </location>
</feature>
<evidence type="ECO:0000313" key="8">
    <source>
        <dbReference type="Proteomes" id="UP001432075"/>
    </source>
</evidence>
<evidence type="ECO:0000259" key="4">
    <source>
        <dbReference type="Pfam" id="PF05089"/>
    </source>
</evidence>
<feature type="domain" description="Alpha-N-acetylglucosaminidase C-terminal" evidence="6">
    <location>
        <begin position="513"/>
        <end position="776"/>
    </location>
</feature>
<dbReference type="InterPro" id="IPR024733">
    <property type="entry name" value="NAGLU_tim-barrel"/>
</dbReference>
<keyword evidence="8" id="KW-1185">Reference proteome</keyword>
<gene>
    <name evidence="7" type="ORF">OHU17_29960</name>
</gene>
<dbReference type="InterPro" id="IPR007781">
    <property type="entry name" value="NAGLU"/>
</dbReference>
<dbReference type="Gene3D" id="3.20.20.80">
    <property type="entry name" value="Glycosidases"/>
    <property type="match status" value="1"/>
</dbReference>
<dbReference type="Pfam" id="PF12971">
    <property type="entry name" value="NAGLU_N"/>
    <property type="match status" value="1"/>
</dbReference>
<evidence type="ECO:0000256" key="3">
    <source>
        <dbReference type="SAM" id="SignalP"/>
    </source>
</evidence>
<feature type="compositionally biased region" description="Low complexity" evidence="2">
    <location>
        <begin position="47"/>
        <end position="68"/>
    </location>
</feature>
<dbReference type="Gene3D" id="3.30.379.10">
    <property type="entry name" value="Chitobiase/beta-hexosaminidase domain 2-like"/>
    <property type="match status" value="1"/>
</dbReference>
<dbReference type="InterPro" id="IPR024732">
    <property type="entry name" value="NAGLU_C"/>
</dbReference>
<organism evidence="7 8">
    <name type="scientific">Streptomyces goshikiensis</name>
    <dbReference type="NCBI Taxonomy" id="1942"/>
    <lineage>
        <taxon>Bacteria</taxon>
        <taxon>Bacillati</taxon>
        <taxon>Actinomycetota</taxon>
        <taxon>Actinomycetes</taxon>
        <taxon>Kitasatosporales</taxon>
        <taxon>Streptomycetaceae</taxon>
        <taxon>Streptomyces</taxon>
    </lineage>
</organism>
<feature type="domain" description="Alpha-N-acetylglucosaminidase tim-barrel" evidence="4">
    <location>
        <begin position="185"/>
        <end position="504"/>
    </location>
</feature>
<feature type="compositionally biased region" description="Basic and acidic residues" evidence="2">
    <location>
        <begin position="69"/>
        <end position="78"/>
    </location>
</feature>
<evidence type="ECO:0000256" key="1">
    <source>
        <dbReference type="ARBA" id="ARBA00022801"/>
    </source>
</evidence>
<dbReference type="InterPro" id="IPR029018">
    <property type="entry name" value="Hex-like_dom2"/>
</dbReference>
<dbReference type="EMBL" id="CP108057">
    <property type="protein sequence ID" value="WUO49718.1"/>
    <property type="molecule type" value="Genomic_DNA"/>
</dbReference>
<protein>
    <submittedName>
        <fullName evidence="7">Alpha-N-acetylglucosaminidase</fullName>
    </submittedName>
</protein>
<evidence type="ECO:0000256" key="2">
    <source>
        <dbReference type="SAM" id="MobiDB-lite"/>
    </source>
</evidence>
<feature type="region of interest" description="Disordered" evidence="2">
    <location>
        <begin position="1"/>
        <end position="25"/>
    </location>
</feature>
<dbReference type="Proteomes" id="UP001432075">
    <property type="component" value="Chromosome"/>
</dbReference>
<evidence type="ECO:0000259" key="6">
    <source>
        <dbReference type="Pfam" id="PF12972"/>
    </source>
</evidence>
<reference evidence="7" key="1">
    <citation type="submission" date="2022-10" db="EMBL/GenBank/DDBJ databases">
        <title>The complete genomes of actinobacterial strains from the NBC collection.</title>
        <authorList>
            <person name="Joergensen T.S."/>
            <person name="Alvarez Arevalo M."/>
            <person name="Sterndorff E.B."/>
            <person name="Faurdal D."/>
            <person name="Vuksanovic O."/>
            <person name="Mourched A.-S."/>
            <person name="Charusanti P."/>
            <person name="Shaw S."/>
            <person name="Blin K."/>
            <person name="Weber T."/>
        </authorList>
    </citation>
    <scope>NUCLEOTIDE SEQUENCE</scope>
    <source>
        <strain evidence="7">NBC_00283</strain>
    </source>
</reference>
<dbReference type="Gene3D" id="1.20.120.670">
    <property type="entry name" value="N-acetyl-b-d-glucoasminidase"/>
    <property type="match status" value="1"/>
</dbReference>
<dbReference type="PANTHER" id="PTHR12872:SF1">
    <property type="entry name" value="ALPHA-N-ACETYLGLUCOSAMINIDASE"/>
    <property type="match status" value="1"/>
</dbReference>
<feature type="compositionally biased region" description="Low complexity" evidence="2">
    <location>
        <begin position="1"/>
        <end position="13"/>
    </location>
</feature>
<dbReference type="RefSeq" id="WP_328776860.1">
    <property type="nucleotide sequence ID" value="NZ_CP108057.1"/>
</dbReference>
<feature type="domain" description="Alpha-N-acetylglucosaminidase N-terminal" evidence="5">
    <location>
        <begin position="91"/>
        <end position="171"/>
    </location>
</feature>
<dbReference type="Pfam" id="PF12972">
    <property type="entry name" value="NAGLU_C"/>
    <property type="match status" value="1"/>
</dbReference>
<name>A0ABZ1RT59_9ACTN</name>
<keyword evidence="1" id="KW-0378">Hydrolase</keyword>
<dbReference type="Pfam" id="PF05089">
    <property type="entry name" value="NAGLU"/>
    <property type="match status" value="1"/>
</dbReference>
<evidence type="ECO:0000313" key="7">
    <source>
        <dbReference type="EMBL" id="WUO49718.1"/>
    </source>
</evidence>
<keyword evidence="3" id="KW-0732">Signal</keyword>
<dbReference type="InterPro" id="IPR024240">
    <property type="entry name" value="NAGLU_N"/>
</dbReference>
<feature type="region of interest" description="Disordered" evidence="2">
    <location>
        <begin position="47"/>
        <end position="84"/>
    </location>
</feature>
<feature type="chain" id="PRO_5045781304" evidence="3">
    <location>
        <begin position="45"/>
        <end position="792"/>
    </location>
</feature>
<proteinExistence type="predicted"/>
<accession>A0ABZ1RT59</accession>
<evidence type="ECO:0000259" key="5">
    <source>
        <dbReference type="Pfam" id="PF12971"/>
    </source>
</evidence>
<sequence>MTHSQTNPVNPVNPASPPSRRPRARRAALAVLPAALLTLLCSGAAPGATAPGGRPPARAAVPDPAPEAVRTDVREDARPAAPRPRAFDVAPARAALKRLLPRHAGQFTLVPDTAAGADTFTVSGSAGALTVRGSTGATLLTGVGWYLQHVAGADIGWPGDSLGMLPARLPAVPAPVTRKALVPHRYALNDTDDGYSGPYRSFEQHQRQIDLLALHGINEVFVQVGAEYPYYRALQGFGYSAAELREWIPGPGHQSWWLLQNLSGFGGPVTERLMRERAALGGRIAEQLRGLGMTPVLPGYFGTVPPEFAARNPGAATVAQGDWAGFDRPDWLDPASQVFRRLAASYYAEQRAVFGDSAMYRMSPLHEGGRTGTVDVKSAAGAIQRALHAAHPGALWAVLGWQDDPAAELLAGVDTSKLLILDGLSDRYNRLDRETRWGGAPYAIGTIYNFGGHTTVGANTSVWIDRFGAWRAKPHSALKGIAYLPEATGTNPAAFDLYTDLAWEPGPVDQKKWFAAFAARRYGRPDAEAAAAWEELRKGPYSTSSGLWSESQDSLFTARPDLTAVGAAYWSPKSMRYPADSVLKALDHLLKVKPGLRGSSAYRFDLVDTARQALANRSRVLLPKIKAAYGAKDLAAFRKLTAQWRDGERELDALVGSDPNFLLGNWLGAARSWGTDEAERDRYEYDARSILSVWGRRGTSEGGFLHDYANREWSGLIGELYARRWEAYFGSLEDALVTGTAPRAIDWHAFEEDWARRTTRHPSEPSGDPYALAAGVARTLAAPAAAAVKGAG</sequence>
<dbReference type="PANTHER" id="PTHR12872">
    <property type="entry name" value="ALPHA-N-ACETYLGLUCOSAMINIDASE"/>
    <property type="match status" value="1"/>
</dbReference>